<feature type="transmembrane region" description="Helical" evidence="1">
    <location>
        <begin position="304"/>
        <end position="323"/>
    </location>
</feature>
<feature type="transmembrane region" description="Helical" evidence="1">
    <location>
        <begin position="273"/>
        <end position="292"/>
    </location>
</feature>
<dbReference type="RefSeq" id="WP_120058912.1">
    <property type="nucleotide sequence ID" value="NZ_QYRP01000002.1"/>
</dbReference>
<keyword evidence="1" id="KW-1133">Transmembrane helix</keyword>
<protein>
    <submittedName>
        <fullName evidence="2">DUF2306 domain-containing protein</fullName>
    </submittedName>
</protein>
<proteinExistence type="predicted"/>
<dbReference type="Proteomes" id="UP000276542">
    <property type="component" value="Unassembled WGS sequence"/>
</dbReference>
<name>A0A3A5H564_9ACTN</name>
<keyword evidence="1" id="KW-0812">Transmembrane</keyword>
<sequence>MQKRLATIGWFAVAATVLLYAPMAAEFMARFFGGGPQLWDHAFTAVVGSDRATGPGSIHFEQHDVYERYRWVLLTHTALAAIAISLAVFQFTARSRVRLGVHRWIGRAQVTLTLVAMGGAMTYLVVVGPHRTYDGPAFYLQLWALAIATALATALGWLAIRRGHQASHRILMAFAFALLCTAPFLRVLYMLFGLAWPDASQEVTNLAGGAVEAVWAPMAAVLASRMVPAARKREHLAPLPGRWLDRVALGLGAVGLTALVAAYVDVFDGVDRVTITAAVAIGLGILLTQLNLRAASDPVAHEEWRIHAVGMLAGIPTTLALWGSYTLVFTTEESFYGALLTGPAVPLSLGLLLIAWRRRRPARIATPVTVTA</sequence>
<keyword evidence="3" id="KW-1185">Reference proteome</keyword>
<feature type="transmembrane region" description="Helical" evidence="1">
    <location>
        <begin position="104"/>
        <end position="126"/>
    </location>
</feature>
<feature type="transmembrane region" description="Helical" evidence="1">
    <location>
        <begin position="170"/>
        <end position="194"/>
    </location>
</feature>
<dbReference type="AlphaFoldDB" id="A0A3A5H564"/>
<evidence type="ECO:0000313" key="3">
    <source>
        <dbReference type="Proteomes" id="UP000276542"/>
    </source>
</evidence>
<dbReference type="EMBL" id="QYRP01000002">
    <property type="protein sequence ID" value="RJS45008.1"/>
    <property type="molecule type" value="Genomic_DNA"/>
</dbReference>
<feature type="transmembrane region" description="Helical" evidence="1">
    <location>
        <begin position="71"/>
        <end position="92"/>
    </location>
</feature>
<evidence type="ECO:0000256" key="1">
    <source>
        <dbReference type="SAM" id="Phobius"/>
    </source>
</evidence>
<accession>A0A3A5H564</accession>
<feature type="transmembrane region" description="Helical" evidence="1">
    <location>
        <begin position="335"/>
        <end position="356"/>
    </location>
</feature>
<feature type="transmembrane region" description="Helical" evidence="1">
    <location>
        <begin position="206"/>
        <end position="227"/>
    </location>
</feature>
<dbReference type="InterPro" id="IPR018750">
    <property type="entry name" value="DUF2306_membrane"/>
</dbReference>
<feature type="transmembrane region" description="Helical" evidence="1">
    <location>
        <begin position="138"/>
        <end position="158"/>
    </location>
</feature>
<gene>
    <name evidence="2" type="ORF">D4739_01285</name>
</gene>
<feature type="transmembrane region" description="Helical" evidence="1">
    <location>
        <begin position="247"/>
        <end position="267"/>
    </location>
</feature>
<keyword evidence="1" id="KW-0472">Membrane</keyword>
<dbReference type="OrthoDB" id="3773661at2"/>
<evidence type="ECO:0000313" key="2">
    <source>
        <dbReference type="EMBL" id="RJS45008.1"/>
    </source>
</evidence>
<organism evidence="2 3">
    <name type="scientific">Nocardioides cavernaquae</name>
    <dbReference type="NCBI Taxonomy" id="2321396"/>
    <lineage>
        <taxon>Bacteria</taxon>
        <taxon>Bacillati</taxon>
        <taxon>Actinomycetota</taxon>
        <taxon>Actinomycetes</taxon>
        <taxon>Propionibacteriales</taxon>
        <taxon>Nocardioidaceae</taxon>
        <taxon>Nocardioides</taxon>
    </lineage>
</organism>
<reference evidence="3" key="1">
    <citation type="submission" date="2018-09" db="EMBL/GenBank/DDBJ databases">
        <authorList>
            <person name="Zhu H."/>
        </authorList>
    </citation>
    <scope>NUCLEOTIDE SEQUENCE [LARGE SCALE GENOMIC DNA]</scope>
    <source>
        <strain evidence="3">K1W22B-1</strain>
    </source>
</reference>
<dbReference type="Pfam" id="PF10067">
    <property type="entry name" value="DUF2306"/>
    <property type="match status" value="1"/>
</dbReference>
<comment type="caution">
    <text evidence="2">The sequence shown here is derived from an EMBL/GenBank/DDBJ whole genome shotgun (WGS) entry which is preliminary data.</text>
</comment>